<reference evidence="1 3" key="1">
    <citation type="journal article" date="2014" name="Genome Announc.">
        <title>Draft Genome Sequence of Bacillus alcalophilus AV1934, a Classic Alkaliphile Isolated from Human Feces in 1934.</title>
        <authorList>
            <person name="Attie O."/>
            <person name="Jayaprakash A."/>
            <person name="Shah H."/>
            <person name="Paulsen I.T."/>
            <person name="Morino M."/>
            <person name="Takahashi Y."/>
            <person name="Narumi I."/>
            <person name="Sachidanandam R."/>
            <person name="Satoh K."/>
            <person name="Ito M."/>
            <person name="Krulwich T.A."/>
        </authorList>
    </citation>
    <scope>NUCLEOTIDE SEQUENCE [LARGE SCALE GENOMIC DNA]</scope>
    <source>
        <strain evidence="1 3">AV1934</strain>
    </source>
</reference>
<dbReference type="EMBL" id="JALP01000072">
    <property type="protein sequence ID" value="THG91362.1"/>
    <property type="molecule type" value="Genomic_DNA"/>
</dbReference>
<proteinExistence type="predicted"/>
<dbReference type="AlphaFoldDB" id="A0A094XCP6"/>
<name>A0A094XCP6_ALKAL</name>
<protein>
    <recommendedName>
        <fullName evidence="5">DUF1836 domain-containing protein</fullName>
    </recommendedName>
</protein>
<evidence type="ECO:0000313" key="2">
    <source>
        <dbReference type="EMBL" id="THG91362.1"/>
    </source>
</evidence>
<dbReference type="eggNOG" id="COG0789">
    <property type="taxonomic scope" value="Bacteria"/>
</dbReference>
<dbReference type="RefSeq" id="WP_003323498.1">
    <property type="nucleotide sequence ID" value="NZ_ALPT02000055.1"/>
</dbReference>
<reference evidence="2 4" key="2">
    <citation type="submission" date="2014-01" db="EMBL/GenBank/DDBJ databases">
        <title>Draft genome sequencing of Bacillus alcalophilus CGMCC 1.3604.</title>
        <authorList>
            <person name="Yang J."/>
            <person name="Diao L."/>
            <person name="Yang S."/>
        </authorList>
    </citation>
    <scope>NUCLEOTIDE SEQUENCE [LARGE SCALE GENOMIC DNA]</scope>
    <source>
        <strain evidence="2 4">CGMCC 1.3604</strain>
    </source>
</reference>
<organism evidence="1 3">
    <name type="scientific">Alkalihalobacillus alcalophilus ATCC 27647 = CGMCC 1.3604</name>
    <dbReference type="NCBI Taxonomy" id="1218173"/>
    <lineage>
        <taxon>Bacteria</taxon>
        <taxon>Bacillati</taxon>
        <taxon>Bacillota</taxon>
        <taxon>Bacilli</taxon>
        <taxon>Bacillales</taxon>
        <taxon>Bacillaceae</taxon>
        <taxon>Alkalihalobacillus</taxon>
    </lineage>
</organism>
<dbReference type="Proteomes" id="UP000297014">
    <property type="component" value="Unassembled WGS sequence"/>
</dbReference>
<accession>A0A094XCP6</accession>
<dbReference type="InterPro" id="IPR014975">
    <property type="entry name" value="DUF1836"/>
</dbReference>
<dbReference type="PANTHER" id="PTHR40056">
    <property type="entry name" value="HYPOTHETICAL CYTOSOLIC PROTEIN"/>
    <property type="match status" value="1"/>
</dbReference>
<gene>
    <name evidence="2" type="ORF">AJ85_05465</name>
    <name evidence="1" type="ORF">BALCAV_0215460</name>
</gene>
<evidence type="ECO:0000313" key="4">
    <source>
        <dbReference type="Proteomes" id="UP000297014"/>
    </source>
</evidence>
<dbReference type="PANTHER" id="PTHR40056:SF1">
    <property type="entry name" value="DUF1836 DOMAIN-CONTAINING PROTEIN"/>
    <property type="match status" value="1"/>
</dbReference>
<dbReference type="EMBL" id="ALPT02000055">
    <property type="protein sequence ID" value="KGA96575.1"/>
    <property type="molecule type" value="Genomic_DNA"/>
</dbReference>
<evidence type="ECO:0008006" key="5">
    <source>
        <dbReference type="Google" id="ProtNLM"/>
    </source>
</evidence>
<dbReference type="OrthoDB" id="3191472at2"/>
<comment type="caution">
    <text evidence="1">The sequence shown here is derived from an EMBL/GenBank/DDBJ whole genome shotgun (WGS) entry which is preliminary data.</text>
</comment>
<evidence type="ECO:0000313" key="3">
    <source>
        <dbReference type="Proteomes" id="UP000002754"/>
    </source>
</evidence>
<sequence length="194" mass="22684">MEQIEEIVQNLGLDKQLKLEDIPDLDLYMDQVIQLFEKTYRQSKRDEDEKILTKTMINNYAKGKLLPPIKNKKYSKNHLILMNFVYELKGALSLTDIKMTLSVWNQQIGNESLQLEESFQAYLTVQEKNLDGFFSEINKKEKEVGEVFEQVDTLNAEQLKQSMLILSCIHMSNLYRRTAEKLIDQLAQTSDKEV</sequence>
<dbReference type="Proteomes" id="UP000002754">
    <property type="component" value="Unassembled WGS sequence"/>
</dbReference>
<dbReference type="Pfam" id="PF08876">
    <property type="entry name" value="DUF1836"/>
    <property type="match status" value="1"/>
</dbReference>
<keyword evidence="3" id="KW-1185">Reference proteome</keyword>
<evidence type="ECO:0000313" key="1">
    <source>
        <dbReference type="EMBL" id="KGA96575.1"/>
    </source>
</evidence>
<dbReference type="STRING" id="1218173.BALCAV_0215460"/>